<evidence type="ECO:0000256" key="5">
    <source>
        <dbReference type="PIRSR" id="PIRSR600821-52"/>
    </source>
</evidence>
<dbReference type="InterPro" id="IPR000821">
    <property type="entry name" value="Ala_racemase"/>
</dbReference>
<dbReference type="InterPro" id="IPR029066">
    <property type="entry name" value="PLP-binding_barrel"/>
</dbReference>
<keyword evidence="2 4" id="KW-0663">Pyridoxal phosphate</keyword>
<dbReference type="PANTHER" id="PTHR30511:SF0">
    <property type="entry name" value="ALANINE RACEMASE, CATABOLIC-RELATED"/>
    <property type="match status" value="1"/>
</dbReference>
<feature type="binding site" evidence="5">
    <location>
        <position position="316"/>
    </location>
    <ligand>
        <name>substrate</name>
    </ligand>
</feature>
<organism evidence="7 8">
    <name type="scientific">Candidatus Kuenenbacteria bacterium GW2011_GWA2_42_15</name>
    <dbReference type="NCBI Taxonomy" id="1618677"/>
    <lineage>
        <taxon>Bacteria</taxon>
        <taxon>Candidatus Kueneniibacteriota</taxon>
    </lineage>
</organism>
<dbReference type="Pfam" id="PF01168">
    <property type="entry name" value="Ala_racemase_N"/>
    <property type="match status" value="1"/>
</dbReference>
<evidence type="ECO:0000313" key="7">
    <source>
        <dbReference type="EMBL" id="KKS42570.1"/>
    </source>
</evidence>
<dbReference type="GO" id="GO:0030170">
    <property type="term" value="F:pyridoxal phosphate binding"/>
    <property type="evidence" value="ECO:0007669"/>
    <property type="project" value="TreeGrafter"/>
</dbReference>
<keyword evidence="3" id="KW-0413">Isomerase</keyword>
<reference evidence="7 8" key="1">
    <citation type="journal article" date="2015" name="Nature">
        <title>rRNA introns, odd ribosomes, and small enigmatic genomes across a large radiation of phyla.</title>
        <authorList>
            <person name="Brown C.T."/>
            <person name="Hug L.A."/>
            <person name="Thomas B.C."/>
            <person name="Sharon I."/>
            <person name="Castelle C.J."/>
            <person name="Singh A."/>
            <person name="Wilkins M.J."/>
            <person name="Williams K.H."/>
            <person name="Banfield J.F."/>
        </authorList>
    </citation>
    <scope>NUCLEOTIDE SEQUENCE [LARGE SCALE GENOMIC DNA]</scope>
</reference>
<dbReference type="SUPFAM" id="SSF50621">
    <property type="entry name" value="Alanine racemase C-terminal domain-like"/>
    <property type="match status" value="1"/>
</dbReference>
<feature type="domain" description="Alanine racemase C-terminal" evidence="6">
    <location>
        <begin position="247"/>
        <end position="375"/>
    </location>
</feature>
<dbReference type="Pfam" id="PF00842">
    <property type="entry name" value="Ala_racemase_C"/>
    <property type="match status" value="1"/>
</dbReference>
<comment type="caution">
    <text evidence="7">The sequence shown here is derived from an EMBL/GenBank/DDBJ whole genome shotgun (WGS) entry which is preliminary data.</text>
</comment>
<sequence>MKQKTWVEVSKKALQINIAELKTIIGEDVFILAIIKGNAYGAGIETTVSATKSIVAWFGVDSLDEANLARKNCQNPILILGYVANNDAAEVVKNQFSVIVYNYDLAVALSRKATAENPAKIHIKVDTGLVRLGLWPEDAIILVKKISKLPNIIVEGMCTHFAKLINENNVEIYSAQLKKFIFVVDSLANLGIQPKIMHAASSMSAVLYKATHLNMVRIGSALYGLWGRESLLKFMHEKNNEFNLCPALSWKTTVVNIKKIPLNTGVGYLHSEIVSRDTTVAVLGAGCYDGIDKRYAKVGYVLINGKRAKILGGITMNMCMVDATGIENIKIGDEAVLIGRSGQEEITVYDFAKVINTSTHEVISRINPLLSRILVP</sequence>
<dbReference type="FunFam" id="3.20.20.10:FF:000002">
    <property type="entry name" value="Alanine racemase"/>
    <property type="match status" value="1"/>
</dbReference>
<dbReference type="SMART" id="SM01005">
    <property type="entry name" value="Ala_racemase_C"/>
    <property type="match status" value="1"/>
</dbReference>
<comment type="cofactor">
    <cofactor evidence="1 4">
        <name>pyridoxal 5'-phosphate</name>
        <dbReference type="ChEBI" id="CHEBI:597326"/>
    </cofactor>
</comment>
<dbReference type="InterPro" id="IPR009006">
    <property type="entry name" value="Ala_racemase/Decarboxylase_C"/>
</dbReference>
<dbReference type="PRINTS" id="PR00992">
    <property type="entry name" value="ALARACEMASE"/>
</dbReference>
<feature type="modified residue" description="N6-(pyridoxal phosphate)lysine" evidence="4">
    <location>
        <position position="36"/>
    </location>
</feature>
<evidence type="ECO:0000259" key="6">
    <source>
        <dbReference type="SMART" id="SM01005"/>
    </source>
</evidence>
<evidence type="ECO:0000256" key="4">
    <source>
        <dbReference type="PIRSR" id="PIRSR600821-50"/>
    </source>
</evidence>
<dbReference type="GO" id="GO:0005829">
    <property type="term" value="C:cytosol"/>
    <property type="evidence" value="ECO:0007669"/>
    <property type="project" value="TreeGrafter"/>
</dbReference>
<accession>A0A0G0Z1B2</accession>
<evidence type="ECO:0000256" key="1">
    <source>
        <dbReference type="ARBA" id="ARBA00001933"/>
    </source>
</evidence>
<dbReference type="GO" id="GO:0008784">
    <property type="term" value="F:alanine racemase activity"/>
    <property type="evidence" value="ECO:0007669"/>
    <property type="project" value="InterPro"/>
</dbReference>
<dbReference type="EMBL" id="LCCW01000011">
    <property type="protein sequence ID" value="KKS42570.1"/>
    <property type="molecule type" value="Genomic_DNA"/>
</dbReference>
<dbReference type="CDD" id="cd00430">
    <property type="entry name" value="PLPDE_III_AR"/>
    <property type="match status" value="1"/>
</dbReference>
<dbReference type="Gene3D" id="3.20.20.10">
    <property type="entry name" value="Alanine racemase"/>
    <property type="match status" value="1"/>
</dbReference>
<dbReference type="AlphaFoldDB" id="A0A0G0Z1B2"/>
<gene>
    <name evidence="7" type="ORF">UV02_C0011G0018</name>
</gene>
<dbReference type="InterPro" id="IPR011079">
    <property type="entry name" value="Ala_racemase_C"/>
</dbReference>
<dbReference type="InterPro" id="IPR020622">
    <property type="entry name" value="Ala_racemase_pyridoxalP-BS"/>
</dbReference>
<dbReference type="Gene3D" id="2.40.37.10">
    <property type="entry name" value="Lyase, Ornithine Decarboxylase, Chain A, domain 1"/>
    <property type="match status" value="1"/>
</dbReference>
<protein>
    <submittedName>
        <fullName evidence="7">Alanine racemase</fullName>
    </submittedName>
</protein>
<dbReference type="PATRIC" id="fig|1618677.3.peg.223"/>
<dbReference type="SUPFAM" id="SSF51419">
    <property type="entry name" value="PLP-binding barrel"/>
    <property type="match status" value="1"/>
</dbReference>
<dbReference type="GO" id="GO:0030632">
    <property type="term" value="P:D-alanine biosynthetic process"/>
    <property type="evidence" value="ECO:0007669"/>
    <property type="project" value="TreeGrafter"/>
</dbReference>
<dbReference type="InterPro" id="IPR001608">
    <property type="entry name" value="Ala_racemase_N"/>
</dbReference>
<evidence type="ECO:0000256" key="3">
    <source>
        <dbReference type="ARBA" id="ARBA00023235"/>
    </source>
</evidence>
<proteinExistence type="predicted"/>
<evidence type="ECO:0000313" key="8">
    <source>
        <dbReference type="Proteomes" id="UP000034516"/>
    </source>
</evidence>
<evidence type="ECO:0000256" key="2">
    <source>
        <dbReference type="ARBA" id="ARBA00022898"/>
    </source>
</evidence>
<dbReference type="PANTHER" id="PTHR30511">
    <property type="entry name" value="ALANINE RACEMASE"/>
    <property type="match status" value="1"/>
</dbReference>
<feature type="binding site" evidence="5">
    <location>
        <position position="131"/>
    </location>
    <ligand>
        <name>substrate</name>
    </ligand>
</feature>
<name>A0A0G0Z1B2_9BACT</name>
<dbReference type="NCBIfam" id="TIGR00492">
    <property type="entry name" value="alr"/>
    <property type="match status" value="1"/>
</dbReference>
<dbReference type="Proteomes" id="UP000034516">
    <property type="component" value="Unassembled WGS sequence"/>
</dbReference>
<dbReference type="PROSITE" id="PS00395">
    <property type="entry name" value="ALANINE_RACEMASE"/>
    <property type="match status" value="1"/>
</dbReference>